<protein>
    <recommendedName>
        <fullName evidence="3">F-box domain-containing protein</fullName>
    </recommendedName>
</protein>
<evidence type="ECO:0000313" key="2">
    <source>
        <dbReference type="Proteomes" id="UP000266861"/>
    </source>
</evidence>
<dbReference type="Proteomes" id="UP000266861">
    <property type="component" value="Unassembled WGS sequence"/>
</dbReference>
<proteinExistence type="predicted"/>
<name>A0A397GNG0_9GLOM</name>
<dbReference type="OrthoDB" id="550575at2759"/>
<dbReference type="PANTHER" id="PTHR13318">
    <property type="entry name" value="PARTNER OF PAIRED, ISOFORM B-RELATED"/>
    <property type="match status" value="1"/>
</dbReference>
<gene>
    <name evidence="1" type="ORF">Glove_495g12</name>
</gene>
<dbReference type="Gene3D" id="3.80.10.10">
    <property type="entry name" value="Ribonuclease Inhibitor"/>
    <property type="match status" value="1"/>
</dbReference>
<dbReference type="SMART" id="SM00367">
    <property type="entry name" value="LRR_CC"/>
    <property type="match status" value="3"/>
</dbReference>
<dbReference type="InterPro" id="IPR032675">
    <property type="entry name" value="LRR_dom_sf"/>
</dbReference>
<evidence type="ECO:0008006" key="3">
    <source>
        <dbReference type="Google" id="ProtNLM"/>
    </source>
</evidence>
<sequence>MQSNIFNLPELLEPILNYLAKDKALYPVLDIIFTYPVNLSDETINGIIRSCPYIKYLDFGKISRGGSSDTAIINIANSYPNLIRLNLWECGYISDTAIKTIARSCHNLQHLDLGLFSLMSESTVCAIVRSCKNLRYLCLLDCSSNKKQFVIVKNIRKDNIVGVFDYSELYVYLEMHHPNLI</sequence>
<reference evidence="1 2" key="1">
    <citation type="submission" date="2018-08" db="EMBL/GenBank/DDBJ databases">
        <title>Genome and evolution of the arbuscular mycorrhizal fungus Diversispora epigaea (formerly Glomus versiforme) and its bacterial endosymbionts.</title>
        <authorList>
            <person name="Sun X."/>
            <person name="Fei Z."/>
            <person name="Harrison M."/>
        </authorList>
    </citation>
    <scope>NUCLEOTIDE SEQUENCE [LARGE SCALE GENOMIC DNA]</scope>
    <source>
        <strain evidence="1 2">IT104</strain>
    </source>
</reference>
<dbReference type="SUPFAM" id="SSF52047">
    <property type="entry name" value="RNI-like"/>
    <property type="match status" value="1"/>
</dbReference>
<dbReference type="EMBL" id="PQFF01000430">
    <property type="protein sequence ID" value="RHZ50563.1"/>
    <property type="molecule type" value="Genomic_DNA"/>
</dbReference>
<dbReference type="AlphaFoldDB" id="A0A397GNG0"/>
<evidence type="ECO:0000313" key="1">
    <source>
        <dbReference type="EMBL" id="RHZ50563.1"/>
    </source>
</evidence>
<accession>A0A397GNG0</accession>
<dbReference type="STRING" id="1348612.A0A397GNG0"/>
<comment type="caution">
    <text evidence="1">The sequence shown here is derived from an EMBL/GenBank/DDBJ whole genome shotgun (WGS) entry which is preliminary data.</text>
</comment>
<organism evidence="1 2">
    <name type="scientific">Diversispora epigaea</name>
    <dbReference type="NCBI Taxonomy" id="1348612"/>
    <lineage>
        <taxon>Eukaryota</taxon>
        <taxon>Fungi</taxon>
        <taxon>Fungi incertae sedis</taxon>
        <taxon>Mucoromycota</taxon>
        <taxon>Glomeromycotina</taxon>
        <taxon>Glomeromycetes</taxon>
        <taxon>Diversisporales</taxon>
        <taxon>Diversisporaceae</taxon>
        <taxon>Diversispora</taxon>
    </lineage>
</organism>
<dbReference type="GO" id="GO:0019005">
    <property type="term" value="C:SCF ubiquitin ligase complex"/>
    <property type="evidence" value="ECO:0007669"/>
    <property type="project" value="TreeGrafter"/>
</dbReference>
<dbReference type="GO" id="GO:0031146">
    <property type="term" value="P:SCF-dependent proteasomal ubiquitin-dependent protein catabolic process"/>
    <property type="evidence" value="ECO:0007669"/>
    <property type="project" value="TreeGrafter"/>
</dbReference>
<keyword evidence="2" id="KW-1185">Reference proteome</keyword>
<dbReference type="InterPro" id="IPR006553">
    <property type="entry name" value="Leu-rich_rpt_Cys-con_subtyp"/>
</dbReference>